<evidence type="ECO:0000313" key="3">
    <source>
        <dbReference type="Proteomes" id="UP000663881"/>
    </source>
</evidence>
<evidence type="ECO:0000313" key="2">
    <source>
        <dbReference type="EMBL" id="CAF3722885.1"/>
    </source>
</evidence>
<feature type="transmembrane region" description="Helical" evidence="1">
    <location>
        <begin position="20"/>
        <end position="40"/>
    </location>
</feature>
<dbReference type="SUPFAM" id="SSF81321">
    <property type="entry name" value="Family A G protein-coupled receptor-like"/>
    <property type="match status" value="1"/>
</dbReference>
<gene>
    <name evidence="2" type="ORF">OKA104_LOCUS13969</name>
</gene>
<protein>
    <recommendedName>
        <fullName evidence="4">G-protein coupled receptors family 1 profile domain-containing protein</fullName>
    </recommendedName>
</protein>
<comment type="caution">
    <text evidence="2">The sequence shown here is derived from an EMBL/GenBank/DDBJ whole genome shotgun (WGS) entry which is preliminary data.</text>
</comment>
<feature type="transmembrane region" description="Helical" evidence="1">
    <location>
        <begin position="259"/>
        <end position="283"/>
    </location>
</feature>
<evidence type="ECO:0008006" key="4">
    <source>
        <dbReference type="Google" id="ProtNLM"/>
    </source>
</evidence>
<dbReference type="Proteomes" id="UP000663881">
    <property type="component" value="Unassembled WGS sequence"/>
</dbReference>
<sequence length="328" mass="37785">MINNQTKINGFILSSVSLGFNTFTCLISCIVFLIIIYHLYYNHVKREDKITVVLCSHIYLTILIYAPLLSSMNIRSILGDLYNQSFDSPWCIFSGYLSLVMTFMLYMTFVNQAFYRLIRVVYSQNRRLQSLKLYIILPIIEIIIITPILLCVLIPLNGVTYLPNDHFCNPTFTNIPGILSTAVIVYICPFCCILFIYIHITRFIHQQGNIQILVIKQRQSRDLLIIRRILIIVNLLLVLGIPGMVFIFMFIITGEENPLLARIASFPVSVSEAGLSVALLFSIPQLKKYCSKLTNNKNSDACQSNRARHSTNVIDYWYSIILYYLQFQ</sequence>
<feature type="transmembrane region" description="Helical" evidence="1">
    <location>
        <begin position="131"/>
        <end position="155"/>
    </location>
</feature>
<evidence type="ECO:0000256" key="1">
    <source>
        <dbReference type="SAM" id="Phobius"/>
    </source>
</evidence>
<dbReference type="Gene3D" id="1.20.1070.10">
    <property type="entry name" value="Rhodopsin 7-helix transmembrane proteins"/>
    <property type="match status" value="1"/>
</dbReference>
<organism evidence="2 3">
    <name type="scientific">Adineta steineri</name>
    <dbReference type="NCBI Taxonomy" id="433720"/>
    <lineage>
        <taxon>Eukaryota</taxon>
        <taxon>Metazoa</taxon>
        <taxon>Spiralia</taxon>
        <taxon>Gnathifera</taxon>
        <taxon>Rotifera</taxon>
        <taxon>Eurotatoria</taxon>
        <taxon>Bdelloidea</taxon>
        <taxon>Adinetida</taxon>
        <taxon>Adinetidae</taxon>
        <taxon>Adineta</taxon>
    </lineage>
</organism>
<feature type="transmembrane region" description="Helical" evidence="1">
    <location>
        <begin position="90"/>
        <end position="110"/>
    </location>
</feature>
<name>A0A818WE77_9BILA</name>
<keyword evidence="1" id="KW-0472">Membrane</keyword>
<proteinExistence type="predicted"/>
<feature type="transmembrane region" description="Helical" evidence="1">
    <location>
        <begin position="175"/>
        <end position="198"/>
    </location>
</feature>
<accession>A0A818WE77</accession>
<keyword evidence="1" id="KW-0812">Transmembrane</keyword>
<dbReference type="EMBL" id="CAJOAY010000721">
    <property type="protein sequence ID" value="CAF3722885.1"/>
    <property type="molecule type" value="Genomic_DNA"/>
</dbReference>
<reference evidence="2" key="1">
    <citation type="submission" date="2021-02" db="EMBL/GenBank/DDBJ databases">
        <authorList>
            <person name="Nowell W R."/>
        </authorList>
    </citation>
    <scope>NUCLEOTIDE SEQUENCE</scope>
</reference>
<feature type="transmembrane region" description="Helical" evidence="1">
    <location>
        <begin position="52"/>
        <end position="70"/>
    </location>
</feature>
<feature type="transmembrane region" description="Helical" evidence="1">
    <location>
        <begin position="229"/>
        <end position="253"/>
    </location>
</feature>
<dbReference type="AlphaFoldDB" id="A0A818WE77"/>
<keyword evidence="1" id="KW-1133">Transmembrane helix</keyword>